<dbReference type="PANTHER" id="PTHR24320">
    <property type="entry name" value="RETINOL DEHYDROGENASE"/>
    <property type="match status" value="1"/>
</dbReference>
<dbReference type="InterPro" id="IPR002347">
    <property type="entry name" value="SDR_fam"/>
</dbReference>
<dbReference type="OrthoDB" id="3237043at2"/>
<evidence type="ECO:0000259" key="3">
    <source>
        <dbReference type="SMART" id="SM00822"/>
    </source>
</evidence>
<dbReference type="Proteomes" id="UP000186104">
    <property type="component" value="Chromosome"/>
</dbReference>
<dbReference type="SUPFAM" id="SSF51735">
    <property type="entry name" value="NAD(P)-binding Rossmann-fold domains"/>
    <property type="match status" value="1"/>
</dbReference>
<dbReference type="PRINTS" id="PR00081">
    <property type="entry name" value="GDHRDH"/>
</dbReference>
<evidence type="ECO:0000256" key="1">
    <source>
        <dbReference type="ARBA" id="ARBA00006484"/>
    </source>
</evidence>
<proteinExistence type="inferred from homology"/>
<dbReference type="AlphaFoldDB" id="A0A173LRM1"/>
<dbReference type="PANTHER" id="PTHR24320:SF148">
    <property type="entry name" value="NAD(P)-BINDING ROSSMANN-FOLD SUPERFAMILY PROTEIN"/>
    <property type="match status" value="1"/>
</dbReference>
<keyword evidence="5" id="KW-1185">Reference proteome</keyword>
<accession>A0A173LRM1</accession>
<evidence type="ECO:0000256" key="2">
    <source>
        <dbReference type="ARBA" id="ARBA00023002"/>
    </source>
</evidence>
<dbReference type="STRING" id="499555.BJL86_3233"/>
<protein>
    <submittedName>
        <fullName evidence="4">WW domain-containing oxidoreductase</fullName>
    </submittedName>
</protein>
<gene>
    <name evidence="4" type="ORF">BJL86_3233</name>
</gene>
<comment type="similarity">
    <text evidence="1">Belongs to the short-chain dehydrogenases/reductases (SDR) family.</text>
</comment>
<sequence length="316" mass="33870">MPRTIVITGATRGIGLVAVRELTHRHRDATFVLLARPETGAAAVTTLLDDGVRAEFVPADLRSLSSVAEAAHDVSERIRSGQLPPLGHLVLNAGVQHPSAMSRTTDGFEGTFAVNVLANHVLVRYLGPLVDPSDRIVITVSDTHFGDLQHNLGVMPGPQWRSPEKLARPGAFRAPTTTAAGRTAYSTSKLAAIYMVHSYAREFGTDGAGSHAGPAVIGFNPGLVPGTGLMRDAPLPMRLSMKYVLPALTVTPIASTQRDAGQWLADVVTGDARAPSGAYVSRDREVWSSAESYDTERERELRDVADRLTAQWLPGR</sequence>
<dbReference type="GO" id="GO:0016491">
    <property type="term" value="F:oxidoreductase activity"/>
    <property type="evidence" value="ECO:0007669"/>
    <property type="project" value="UniProtKB-KW"/>
</dbReference>
<dbReference type="InterPro" id="IPR057326">
    <property type="entry name" value="KR_dom"/>
</dbReference>
<dbReference type="Gene3D" id="3.40.50.720">
    <property type="entry name" value="NAD(P)-binding Rossmann-like Domain"/>
    <property type="match status" value="1"/>
</dbReference>
<dbReference type="EMBL" id="CP015961">
    <property type="protein sequence ID" value="ANI93992.1"/>
    <property type="molecule type" value="Genomic_DNA"/>
</dbReference>
<dbReference type="SMART" id="SM00822">
    <property type="entry name" value="PKS_KR"/>
    <property type="match status" value="1"/>
</dbReference>
<dbReference type="Pfam" id="PF00106">
    <property type="entry name" value="adh_short"/>
    <property type="match status" value="1"/>
</dbReference>
<organism evidence="4 5">
    <name type="scientific">Dietzia timorensis</name>
    <dbReference type="NCBI Taxonomy" id="499555"/>
    <lineage>
        <taxon>Bacteria</taxon>
        <taxon>Bacillati</taxon>
        <taxon>Actinomycetota</taxon>
        <taxon>Actinomycetes</taxon>
        <taxon>Mycobacteriales</taxon>
        <taxon>Dietziaceae</taxon>
        <taxon>Dietzia</taxon>
    </lineage>
</organism>
<dbReference type="InterPro" id="IPR036291">
    <property type="entry name" value="NAD(P)-bd_dom_sf"/>
</dbReference>
<feature type="domain" description="Ketoreductase" evidence="3">
    <location>
        <begin position="3"/>
        <end position="219"/>
    </location>
</feature>
<evidence type="ECO:0000313" key="5">
    <source>
        <dbReference type="Proteomes" id="UP000186104"/>
    </source>
</evidence>
<keyword evidence="2" id="KW-0560">Oxidoreductase</keyword>
<evidence type="ECO:0000313" key="4">
    <source>
        <dbReference type="EMBL" id="ANI93992.1"/>
    </source>
</evidence>
<reference evidence="4 5" key="1">
    <citation type="submission" date="2016-06" db="EMBL/GenBank/DDBJ databases">
        <title>Complete genome sequence of a saline-alkali tolerant type strain Dietzia timorensis ID05-A0528T.</title>
        <authorList>
            <person name="Wu X."/>
        </authorList>
    </citation>
    <scope>NUCLEOTIDE SEQUENCE [LARGE SCALE GENOMIC DNA]</scope>
    <source>
        <strain evidence="4 5">ID05-A0528</strain>
    </source>
</reference>
<dbReference type="KEGG" id="dtm:BJL86_3233"/>
<name>A0A173LRM1_9ACTN</name>
<dbReference type="RefSeq" id="WP_067475509.1">
    <property type="nucleotide sequence ID" value="NZ_CP015961.1"/>
</dbReference>